<protein>
    <recommendedName>
        <fullName evidence="4">Enhanced entry protein EnhB</fullName>
    </recommendedName>
</protein>
<keyword evidence="1" id="KW-0732">Signal</keyword>
<evidence type="ECO:0000313" key="3">
    <source>
        <dbReference type="Proteomes" id="UP000044071"/>
    </source>
</evidence>
<organism evidence="2 3">
    <name type="scientific">Legionella massiliensis</name>
    <dbReference type="NCBI Taxonomy" id="1034943"/>
    <lineage>
        <taxon>Bacteria</taxon>
        <taxon>Pseudomonadati</taxon>
        <taxon>Pseudomonadota</taxon>
        <taxon>Gammaproteobacteria</taxon>
        <taxon>Legionellales</taxon>
        <taxon>Legionellaceae</taxon>
        <taxon>Legionella</taxon>
    </lineage>
</organism>
<dbReference type="EMBL" id="CCSB01000003">
    <property type="protein sequence ID" value="CDZ78250.1"/>
    <property type="molecule type" value="Genomic_DNA"/>
</dbReference>
<dbReference type="OrthoDB" id="5639597at2"/>
<accession>A0A078KUY1</accession>
<dbReference type="Proteomes" id="UP000044071">
    <property type="component" value="Unassembled WGS sequence"/>
</dbReference>
<sequence>MSLCKTFISIFMMFVSFGSIAAGKASIFPRGCEVSGFGYNENYLIVNETGNQAYYLIQNRSNSPIELQRYDTHEVFMSPPLTAKISPANWAAFASDIGDLHFQCFINENDTAKKVDCRDVLEVCQYPRVKFALSNMGNYWVSINKTQFDVINDSTRKGIYLRW</sequence>
<evidence type="ECO:0008006" key="4">
    <source>
        <dbReference type="Google" id="ProtNLM"/>
    </source>
</evidence>
<evidence type="ECO:0000313" key="2">
    <source>
        <dbReference type="EMBL" id="CDZ78250.1"/>
    </source>
</evidence>
<feature type="chain" id="PRO_5009744017" description="Enhanced entry protein EnhB" evidence="1">
    <location>
        <begin position="22"/>
        <end position="163"/>
    </location>
</feature>
<dbReference type="AlphaFoldDB" id="A0A078KUY1"/>
<evidence type="ECO:0000256" key="1">
    <source>
        <dbReference type="SAM" id="SignalP"/>
    </source>
</evidence>
<proteinExistence type="predicted"/>
<reference evidence="2 3" key="1">
    <citation type="submission" date="2014-06" db="EMBL/GenBank/DDBJ databases">
        <authorList>
            <person name="Urmite Genomes Urmite Genomes"/>
        </authorList>
    </citation>
    <scope>NUCLEOTIDE SEQUENCE [LARGE SCALE GENOMIC DNA]</scope>
</reference>
<name>A0A078KUY1_9GAMM</name>
<feature type="signal peptide" evidence="1">
    <location>
        <begin position="1"/>
        <end position="21"/>
    </location>
</feature>
<gene>
    <name evidence="2" type="ORF">BN59_02560</name>
</gene>
<dbReference type="eggNOG" id="ENOG50348JJ">
    <property type="taxonomic scope" value="Bacteria"/>
</dbReference>
<keyword evidence="3" id="KW-1185">Reference proteome</keyword>
<dbReference type="STRING" id="1034943.BN59_02560"/>
<dbReference type="RefSeq" id="WP_043874775.1">
    <property type="nucleotide sequence ID" value="NZ_CCVW01000003.1"/>
</dbReference>